<dbReference type="Proteomes" id="UP001597365">
    <property type="component" value="Unassembled WGS sequence"/>
</dbReference>
<sequence length="94" mass="10427">MTTGKTTSHTEDTEAPPIPWFGPTLHELVPGSPPGTRPLVLRRKVGQALSEAQRDPDRCERIRRADHESRNAVAALVAEMLTPPLPRRDTEELP</sequence>
<evidence type="ECO:0000256" key="1">
    <source>
        <dbReference type="SAM" id="MobiDB-lite"/>
    </source>
</evidence>
<feature type="region of interest" description="Disordered" evidence="1">
    <location>
        <begin position="1"/>
        <end position="24"/>
    </location>
</feature>
<comment type="caution">
    <text evidence="2">The sequence shown here is derived from an EMBL/GenBank/DDBJ whole genome shotgun (WGS) entry which is preliminary data.</text>
</comment>
<evidence type="ECO:0000313" key="2">
    <source>
        <dbReference type="EMBL" id="MFD1832548.1"/>
    </source>
</evidence>
<dbReference type="RefSeq" id="WP_380903560.1">
    <property type="nucleotide sequence ID" value="NZ_JBHUFU010000016.1"/>
</dbReference>
<gene>
    <name evidence="2" type="ORF">ACFSJS_23300</name>
</gene>
<reference evidence="3" key="1">
    <citation type="journal article" date="2019" name="Int. J. Syst. Evol. Microbiol.">
        <title>The Global Catalogue of Microorganisms (GCM) 10K type strain sequencing project: providing services to taxonomists for standard genome sequencing and annotation.</title>
        <authorList>
            <consortium name="The Broad Institute Genomics Platform"/>
            <consortium name="The Broad Institute Genome Sequencing Center for Infectious Disease"/>
            <person name="Wu L."/>
            <person name="Ma J."/>
        </authorList>
    </citation>
    <scope>NUCLEOTIDE SEQUENCE [LARGE SCALE GENOMIC DNA]</scope>
    <source>
        <strain evidence="3">CGMCC 4.7455</strain>
    </source>
</reference>
<accession>A0ABW4PST9</accession>
<evidence type="ECO:0000313" key="3">
    <source>
        <dbReference type="Proteomes" id="UP001597365"/>
    </source>
</evidence>
<keyword evidence="3" id="KW-1185">Reference proteome</keyword>
<proteinExistence type="predicted"/>
<name>A0ABW4PST9_9ACTN</name>
<protein>
    <submittedName>
        <fullName evidence="2">Uncharacterized protein</fullName>
    </submittedName>
</protein>
<dbReference type="EMBL" id="JBHUFU010000016">
    <property type="protein sequence ID" value="MFD1832548.1"/>
    <property type="molecule type" value="Genomic_DNA"/>
</dbReference>
<organism evidence="2 3">
    <name type="scientific">Streptomyces desertarenae</name>
    <dbReference type="NCBI Taxonomy" id="2666184"/>
    <lineage>
        <taxon>Bacteria</taxon>
        <taxon>Bacillati</taxon>
        <taxon>Actinomycetota</taxon>
        <taxon>Actinomycetes</taxon>
        <taxon>Kitasatosporales</taxon>
        <taxon>Streptomycetaceae</taxon>
        <taxon>Streptomyces</taxon>
    </lineage>
</organism>